<proteinExistence type="predicted"/>
<dbReference type="Pfam" id="PF07714">
    <property type="entry name" value="PK_Tyr_Ser-Thr"/>
    <property type="match status" value="1"/>
</dbReference>
<keyword evidence="4" id="KW-1185">Reference proteome</keyword>
<reference evidence="3" key="1">
    <citation type="submission" date="2017-07" db="EMBL/GenBank/DDBJ databases">
        <title>Taro Niue Genome Assembly and Annotation.</title>
        <authorList>
            <person name="Atibalentja N."/>
            <person name="Keating K."/>
            <person name="Fields C.J."/>
        </authorList>
    </citation>
    <scope>NUCLEOTIDE SEQUENCE</scope>
    <source>
        <strain evidence="3">Niue_2</strain>
        <tissue evidence="3">Leaf</tissue>
    </source>
</reference>
<evidence type="ECO:0000259" key="2">
    <source>
        <dbReference type="PROSITE" id="PS50011"/>
    </source>
</evidence>
<name>A0A843X2H9_COLES</name>
<dbReference type="InterPro" id="IPR011009">
    <property type="entry name" value="Kinase-like_dom_sf"/>
</dbReference>
<dbReference type="Gene3D" id="1.10.510.10">
    <property type="entry name" value="Transferase(Phosphotransferase) domain 1"/>
    <property type="match status" value="1"/>
</dbReference>
<organism evidence="3 4">
    <name type="scientific">Colocasia esculenta</name>
    <name type="common">Wild taro</name>
    <name type="synonym">Arum esculentum</name>
    <dbReference type="NCBI Taxonomy" id="4460"/>
    <lineage>
        <taxon>Eukaryota</taxon>
        <taxon>Viridiplantae</taxon>
        <taxon>Streptophyta</taxon>
        <taxon>Embryophyta</taxon>
        <taxon>Tracheophyta</taxon>
        <taxon>Spermatophyta</taxon>
        <taxon>Magnoliopsida</taxon>
        <taxon>Liliopsida</taxon>
        <taxon>Araceae</taxon>
        <taxon>Aroideae</taxon>
        <taxon>Colocasieae</taxon>
        <taxon>Colocasia</taxon>
    </lineage>
</organism>
<dbReference type="PANTHER" id="PTHR48008">
    <property type="entry name" value="LEUCINE-RICH REPEAT RECEPTOR-LIKE PROTEIN KINASE IMK3-RELATED"/>
    <property type="match status" value="1"/>
</dbReference>
<evidence type="ECO:0000313" key="3">
    <source>
        <dbReference type="EMBL" id="MQM11425.1"/>
    </source>
</evidence>
<sequence>MEFAHVVCVVLGVCSPFLAVFLLFLAIHHYRNRSYCASQKHGNGGGAGTGSREEVVAEAEKLVTFPGGEDLTSQAILDAPGEVVARSSHGTLYRAWLGGEGSPVSLRFVRPECVGTAREVLQAAQLLGLVRHPNLVPLRALYVGSHGEKLLVQPYFPGGTLFHFLNDGSLESHRWEVIHKLSLGIAKALDHLHNGLQRPLVHGGLNTSNILLGADQQPHLSAFGLHLLLNTSSAQEVLEESAVMGYKAPELIKMKDVSKESDVYSFGVILLEMVTRKEPRGGLLPAMDVHLSNSSTDSAFDCEVPEMLGSGLITQTERQSCKLTEQGLLMFFQLALACCAFSPSSRPGIRQVLRKLETIGCR</sequence>
<dbReference type="GO" id="GO:0004672">
    <property type="term" value="F:protein kinase activity"/>
    <property type="evidence" value="ECO:0007669"/>
    <property type="project" value="InterPro"/>
</dbReference>
<keyword evidence="1" id="KW-0472">Membrane</keyword>
<keyword evidence="1" id="KW-1133">Transmembrane helix</keyword>
<dbReference type="Proteomes" id="UP000652761">
    <property type="component" value="Unassembled WGS sequence"/>
</dbReference>
<dbReference type="InterPro" id="IPR000719">
    <property type="entry name" value="Prot_kinase_dom"/>
</dbReference>
<dbReference type="AlphaFoldDB" id="A0A843X2H9"/>
<keyword evidence="1" id="KW-0812">Transmembrane</keyword>
<dbReference type="SUPFAM" id="SSF56112">
    <property type="entry name" value="Protein kinase-like (PK-like)"/>
    <property type="match status" value="1"/>
</dbReference>
<accession>A0A843X2H9</accession>
<evidence type="ECO:0000256" key="1">
    <source>
        <dbReference type="SAM" id="Phobius"/>
    </source>
</evidence>
<gene>
    <name evidence="3" type="ORF">Taro_044333</name>
</gene>
<feature type="domain" description="Protein kinase" evidence="2">
    <location>
        <begin position="78"/>
        <end position="359"/>
    </location>
</feature>
<dbReference type="InterPro" id="IPR052451">
    <property type="entry name" value="Ser/Thr_kinase-like"/>
</dbReference>
<dbReference type="GO" id="GO:0005524">
    <property type="term" value="F:ATP binding"/>
    <property type="evidence" value="ECO:0007669"/>
    <property type="project" value="InterPro"/>
</dbReference>
<evidence type="ECO:0000313" key="4">
    <source>
        <dbReference type="Proteomes" id="UP000652761"/>
    </source>
</evidence>
<dbReference type="PROSITE" id="PS50011">
    <property type="entry name" value="PROTEIN_KINASE_DOM"/>
    <property type="match status" value="1"/>
</dbReference>
<feature type="transmembrane region" description="Helical" evidence="1">
    <location>
        <begin position="7"/>
        <end position="30"/>
    </location>
</feature>
<dbReference type="PANTHER" id="PTHR48008:SF13">
    <property type="entry name" value="PROTEIN KINASE SUPERFAMILY PROTEIN"/>
    <property type="match status" value="1"/>
</dbReference>
<dbReference type="InterPro" id="IPR001245">
    <property type="entry name" value="Ser-Thr/Tyr_kinase_cat_dom"/>
</dbReference>
<dbReference type="EMBL" id="NMUH01004975">
    <property type="protein sequence ID" value="MQM11425.1"/>
    <property type="molecule type" value="Genomic_DNA"/>
</dbReference>
<dbReference type="SMR" id="A0A843X2H9"/>
<dbReference type="OrthoDB" id="4062651at2759"/>
<protein>
    <recommendedName>
        <fullName evidence="2">Protein kinase domain-containing protein</fullName>
    </recommendedName>
</protein>
<comment type="caution">
    <text evidence="3">The sequence shown here is derived from an EMBL/GenBank/DDBJ whole genome shotgun (WGS) entry which is preliminary data.</text>
</comment>